<gene>
    <name evidence="4" type="ORF">SPPG_04561</name>
</gene>
<sequence length="349" mass="38983">MTQCWQPGTDYGNGSVVEYQGSHYRVIQPHRSQGDWTPDRTPALWGRVADNECGQQQHHHHQQQGGYQPQQQQYQQQPPQQQQYQQQPPQQQQGYGYGQQNQQGYGSIPAVVPENSDDPRKQKKDGFDIGGFHVSDDQLKIGGGILGTAAAVGIGAFAWDKYNDAKEDKAETAWGASNWEQDARRRQGEYLEAIKNNRPLPPVTWILTDGNNIPQGAIRGGQESDGTPLYIARAYYDKGVHIGKISKDMKEGARIAYGGKEVIVPKYEILLGYENAVKWVDGEGHLKNTQGLKLVEGGRESDGRPLYIAQAHIKNSVQPAKVAEHLDGAFVPYGGDEKKEKHYRYLVYA</sequence>
<dbReference type="OMA" id="PHYICRG"/>
<keyword evidence="1" id="KW-0378">Hydrolase</keyword>
<dbReference type="InterPro" id="IPR036573">
    <property type="entry name" value="CBM_sf_5/12"/>
</dbReference>
<dbReference type="OrthoDB" id="2148895at2759"/>
<dbReference type="SMART" id="SM00696">
    <property type="entry name" value="DM9"/>
    <property type="match status" value="2"/>
</dbReference>
<dbReference type="Proteomes" id="UP000053201">
    <property type="component" value="Unassembled WGS sequence"/>
</dbReference>
<dbReference type="GO" id="GO:0005576">
    <property type="term" value="C:extracellular region"/>
    <property type="evidence" value="ECO:0007669"/>
    <property type="project" value="InterPro"/>
</dbReference>
<dbReference type="RefSeq" id="XP_016608265.1">
    <property type="nucleotide sequence ID" value="XM_016752795.1"/>
</dbReference>
<feature type="domain" description="Chitin-binding type-3" evidence="3">
    <location>
        <begin position="5"/>
        <end position="45"/>
    </location>
</feature>
<dbReference type="InterPro" id="IPR006616">
    <property type="entry name" value="DM9_repeat"/>
</dbReference>
<dbReference type="GO" id="GO:0004553">
    <property type="term" value="F:hydrolase activity, hydrolyzing O-glycosyl compounds"/>
    <property type="evidence" value="ECO:0007669"/>
    <property type="project" value="InterPro"/>
</dbReference>
<dbReference type="EMBL" id="KQ257456">
    <property type="protein sequence ID" value="KND00226.1"/>
    <property type="molecule type" value="Genomic_DNA"/>
</dbReference>
<protein>
    <recommendedName>
        <fullName evidence="3">Chitin-binding type-3 domain-containing protein</fullName>
    </recommendedName>
</protein>
<dbReference type="InterPro" id="IPR003610">
    <property type="entry name" value="CBM5/12"/>
</dbReference>
<evidence type="ECO:0000313" key="5">
    <source>
        <dbReference type="Proteomes" id="UP000053201"/>
    </source>
</evidence>
<dbReference type="AlphaFoldDB" id="A0A0L0HFH7"/>
<accession>A0A0L0HFH7</accession>
<dbReference type="GO" id="GO:0030246">
    <property type="term" value="F:carbohydrate binding"/>
    <property type="evidence" value="ECO:0007669"/>
    <property type="project" value="InterPro"/>
</dbReference>
<evidence type="ECO:0000256" key="1">
    <source>
        <dbReference type="ARBA" id="ARBA00022801"/>
    </source>
</evidence>
<dbReference type="STRING" id="645134.A0A0L0HFH7"/>
<proteinExistence type="predicted"/>
<evidence type="ECO:0000259" key="3">
    <source>
        <dbReference type="Pfam" id="PF02839"/>
    </source>
</evidence>
<name>A0A0L0HFH7_SPIPD</name>
<dbReference type="Gene3D" id="2.10.10.20">
    <property type="entry name" value="Carbohydrate-binding module superfamily 5/12"/>
    <property type="match status" value="1"/>
</dbReference>
<dbReference type="GO" id="GO:0005975">
    <property type="term" value="P:carbohydrate metabolic process"/>
    <property type="evidence" value="ECO:0007669"/>
    <property type="project" value="InterPro"/>
</dbReference>
<dbReference type="GeneID" id="27688003"/>
<feature type="compositionally biased region" description="Low complexity" evidence="2">
    <location>
        <begin position="63"/>
        <end position="106"/>
    </location>
</feature>
<dbReference type="Pfam" id="PF11901">
    <property type="entry name" value="DM9"/>
    <property type="match status" value="2"/>
</dbReference>
<dbReference type="InParanoid" id="A0A0L0HFH7"/>
<dbReference type="PANTHER" id="PTHR31649">
    <property type="entry name" value="AGAP009604-PA"/>
    <property type="match status" value="1"/>
</dbReference>
<dbReference type="SUPFAM" id="SSF81995">
    <property type="entry name" value="beta-sandwich domain of Sec23/24"/>
    <property type="match status" value="1"/>
</dbReference>
<dbReference type="SUPFAM" id="SSF51055">
    <property type="entry name" value="Carbohydrate binding domain"/>
    <property type="match status" value="1"/>
</dbReference>
<dbReference type="Pfam" id="PF02839">
    <property type="entry name" value="CBM_5_12"/>
    <property type="match status" value="1"/>
</dbReference>
<dbReference type="PANTHER" id="PTHR31649:SF1">
    <property type="entry name" value="FARNESOIC ACID O-METHYL TRANSFERASE DOMAIN-CONTAINING PROTEIN"/>
    <property type="match status" value="1"/>
</dbReference>
<reference evidence="4 5" key="1">
    <citation type="submission" date="2009-08" db="EMBL/GenBank/DDBJ databases">
        <title>The Genome Sequence of Spizellomyces punctatus strain DAOM BR117.</title>
        <authorList>
            <consortium name="The Broad Institute Genome Sequencing Platform"/>
            <person name="Russ C."/>
            <person name="Cuomo C."/>
            <person name="Shea T."/>
            <person name="Young S.K."/>
            <person name="Zeng Q."/>
            <person name="Koehrsen M."/>
            <person name="Haas B."/>
            <person name="Borodovsky M."/>
            <person name="Guigo R."/>
            <person name="Alvarado L."/>
            <person name="Berlin A."/>
            <person name="Bochicchio J."/>
            <person name="Borenstein D."/>
            <person name="Chapman S."/>
            <person name="Chen Z."/>
            <person name="Engels R."/>
            <person name="Freedman E."/>
            <person name="Gellesch M."/>
            <person name="Goldberg J."/>
            <person name="Griggs A."/>
            <person name="Gujja S."/>
            <person name="Heiman D."/>
            <person name="Hepburn T."/>
            <person name="Howarth C."/>
            <person name="Jen D."/>
            <person name="Larson L."/>
            <person name="Lewis B."/>
            <person name="Mehta T."/>
            <person name="Park D."/>
            <person name="Pearson M."/>
            <person name="Roberts A."/>
            <person name="Saif S."/>
            <person name="Shenoy N."/>
            <person name="Sisk P."/>
            <person name="Stolte C."/>
            <person name="Sykes S."/>
            <person name="Thomson T."/>
            <person name="Walk T."/>
            <person name="White J."/>
            <person name="Yandava C."/>
            <person name="Burger G."/>
            <person name="Gray M.W."/>
            <person name="Holland P.W.H."/>
            <person name="King N."/>
            <person name="Lang F.B.F."/>
            <person name="Roger A.J."/>
            <person name="Ruiz-Trillo I."/>
            <person name="Lander E."/>
            <person name="Nusbaum C."/>
        </authorList>
    </citation>
    <scope>NUCLEOTIDE SEQUENCE [LARGE SCALE GENOMIC DNA]</scope>
    <source>
        <strain evidence="4 5">DAOM BR117</strain>
    </source>
</reference>
<dbReference type="CDD" id="cd12214">
    <property type="entry name" value="ChiA1_BD"/>
    <property type="match status" value="1"/>
</dbReference>
<dbReference type="VEuPathDB" id="FungiDB:SPPG_04561"/>
<organism evidence="4 5">
    <name type="scientific">Spizellomyces punctatus (strain DAOM BR117)</name>
    <dbReference type="NCBI Taxonomy" id="645134"/>
    <lineage>
        <taxon>Eukaryota</taxon>
        <taxon>Fungi</taxon>
        <taxon>Fungi incertae sedis</taxon>
        <taxon>Chytridiomycota</taxon>
        <taxon>Chytridiomycota incertae sedis</taxon>
        <taxon>Chytridiomycetes</taxon>
        <taxon>Spizellomycetales</taxon>
        <taxon>Spizellomycetaceae</taxon>
        <taxon>Spizellomyces</taxon>
    </lineage>
</organism>
<dbReference type="eggNOG" id="ENOG502S3CS">
    <property type="taxonomic scope" value="Eukaryota"/>
</dbReference>
<keyword evidence="5" id="KW-1185">Reference proteome</keyword>
<feature type="compositionally biased region" description="Basic and acidic residues" evidence="2">
    <location>
        <begin position="117"/>
        <end position="127"/>
    </location>
</feature>
<evidence type="ECO:0000313" key="4">
    <source>
        <dbReference type="EMBL" id="KND00226.1"/>
    </source>
</evidence>
<evidence type="ECO:0000256" key="2">
    <source>
        <dbReference type="SAM" id="MobiDB-lite"/>
    </source>
</evidence>
<feature type="region of interest" description="Disordered" evidence="2">
    <location>
        <begin position="52"/>
        <end position="129"/>
    </location>
</feature>